<dbReference type="Proteomes" id="UP000019247">
    <property type="component" value="Unassembled WGS sequence"/>
</dbReference>
<gene>
    <name evidence="1" type="ORF">LFAB_03685</name>
</gene>
<sequence length="32" mass="3815">MAASMTVSWQRQVPTFKHKKTPSNWMTLPDYF</sequence>
<accession>W6T9F9</accession>
<reference evidence="1 2" key="1">
    <citation type="journal article" date="2014" name="Genome Announc.">
        <title>Genome Sequence of Lactobacillus fabifermentans Strain T30PCM01, Isolated from Fermenting Grape Marc.</title>
        <authorList>
            <person name="Treu L."/>
            <person name="Vendramin V."/>
            <person name="Bovo B."/>
            <person name="Giacomini A."/>
            <person name="Corich V."/>
            <person name="Campanaro S."/>
        </authorList>
    </citation>
    <scope>NUCLEOTIDE SEQUENCE [LARGE SCALE GENOMIC DNA]</scope>
    <source>
        <strain evidence="1 2">T30PCM01</strain>
    </source>
</reference>
<protein>
    <submittedName>
        <fullName evidence="1">Uncharacterized protein</fullName>
    </submittedName>
</protein>
<proteinExistence type="predicted"/>
<dbReference type="HOGENOM" id="CLU_3390011_0_0_9"/>
<dbReference type="EMBL" id="AWWK01000019">
    <property type="protein sequence ID" value="ETY75092.1"/>
    <property type="molecule type" value="Genomic_DNA"/>
</dbReference>
<comment type="caution">
    <text evidence="1">The sequence shown here is derived from an EMBL/GenBank/DDBJ whole genome shotgun (WGS) entry which is preliminary data.</text>
</comment>
<organism evidence="1 2">
    <name type="scientific">Lactiplantibacillus fabifermentans T30PCM01</name>
    <dbReference type="NCBI Taxonomy" id="1400520"/>
    <lineage>
        <taxon>Bacteria</taxon>
        <taxon>Bacillati</taxon>
        <taxon>Bacillota</taxon>
        <taxon>Bacilli</taxon>
        <taxon>Lactobacillales</taxon>
        <taxon>Lactobacillaceae</taxon>
        <taxon>Lactiplantibacillus</taxon>
    </lineage>
</organism>
<dbReference type="AlphaFoldDB" id="W6T9F9"/>
<name>W6T9F9_9LACO</name>
<evidence type="ECO:0000313" key="2">
    <source>
        <dbReference type="Proteomes" id="UP000019247"/>
    </source>
</evidence>
<evidence type="ECO:0000313" key="1">
    <source>
        <dbReference type="EMBL" id="ETY75092.1"/>
    </source>
</evidence>